<evidence type="ECO:0000313" key="2">
    <source>
        <dbReference type="EMBL" id="CAD9483533.1"/>
    </source>
</evidence>
<reference evidence="2" key="1">
    <citation type="submission" date="2021-01" db="EMBL/GenBank/DDBJ databases">
        <authorList>
            <person name="Corre E."/>
            <person name="Pelletier E."/>
            <person name="Niang G."/>
            <person name="Scheremetjew M."/>
            <person name="Finn R."/>
            <person name="Kale V."/>
            <person name="Holt S."/>
            <person name="Cochrane G."/>
            <person name="Meng A."/>
            <person name="Brown T."/>
            <person name="Cohen L."/>
        </authorList>
    </citation>
    <scope>NUCLEOTIDE SEQUENCE</scope>
    <source>
        <strain evidence="2">CCMP1381</strain>
    </source>
</reference>
<sequence length="101" mass="10878">MTSHGSAVSSLFGERGEIPLNHQQTAEKGFFLPRASSAFSFFFIPLSPRGVGGMIKLPHYLPFPNPSPPILPKPTIGMGDKKSRSNTSKDGGGDRMIMIGF</sequence>
<dbReference type="AlphaFoldDB" id="A0A7S2H8H7"/>
<organism evidence="2">
    <name type="scientific">Octactis speculum</name>
    <dbReference type="NCBI Taxonomy" id="3111310"/>
    <lineage>
        <taxon>Eukaryota</taxon>
        <taxon>Sar</taxon>
        <taxon>Stramenopiles</taxon>
        <taxon>Ochrophyta</taxon>
        <taxon>Dictyochophyceae</taxon>
        <taxon>Dictyochales</taxon>
        <taxon>Dictyochaceae</taxon>
        <taxon>Octactis</taxon>
    </lineage>
</organism>
<feature type="region of interest" description="Disordered" evidence="1">
    <location>
        <begin position="71"/>
        <end position="101"/>
    </location>
</feature>
<name>A0A7S2H8H7_9STRA</name>
<evidence type="ECO:0000256" key="1">
    <source>
        <dbReference type="SAM" id="MobiDB-lite"/>
    </source>
</evidence>
<protein>
    <submittedName>
        <fullName evidence="2">Uncharacterized protein</fullName>
    </submittedName>
</protein>
<gene>
    <name evidence="2" type="ORF">DSPE1174_LOCUS30361</name>
</gene>
<proteinExistence type="predicted"/>
<dbReference type="EMBL" id="HBGS01058197">
    <property type="protein sequence ID" value="CAD9483533.1"/>
    <property type="molecule type" value="Transcribed_RNA"/>
</dbReference>
<accession>A0A7S2H8H7</accession>